<reference evidence="6" key="1">
    <citation type="submission" date="2022-03" db="EMBL/GenBank/DDBJ databases">
        <authorList>
            <person name="Sayadi A."/>
        </authorList>
    </citation>
    <scope>NUCLEOTIDE SEQUENCE</scope>
</reference>
<dbReference type="GO" id="GO:0016020">
    <property type="term" value="C:membrane"/>
    <property type="evidence" value="ECO:0007669"/>
    <property type="project" value="UniProtKB-SubCell"/>
</dbReference>
<evidence type="ECO:0000256" key="4">
    <source>
        <dbReference type="RuleBase" id="RU003718"/>
    </source>
</evidence>
<dbReference type="GO" id="GO:0015020">
    <property type="term" value="F:glucuronosyltransferase activity"/>
    <property type="evidence" value="ECO:0007669"/>
    <property type="project" value="UniProtKB-EC"/>
</dbReference>
<evidence type="ECO:0000313" key="7">
    <source>
        <dbReference type="Proteomes" id="UP001152888"/>
    </source>
</evidence>
<evidence type="ECO:0000256" key="2">
    <source>
        <dbReference type="ARBA" id="ARBA00022676"/>
    </source>
</evidence>
<dbReference type="AlphaFoldDB" id="A0A9P0LIM9"/>
<keyword evidence="2 4" id="KW-0328">Glycosyltransferase</keyword>
<dbReference type="InterPro" id="IPR035595">
    <property type="entry name" value="UDP_glycos_trans_CS"/>
</dbReference>
<protein>
    <recommendedName>
        <fullName evidence="5">UDP-glucuronosyltransferase</fullName>
        <ecNumber evidence="5">2.4.1.17</ecNumber>
    </recommendedName>
</protein>
<dbReference type="InterPro" id="IPR002213">
    <property type="entry name" value="UDP_glucos_trans"/>
</dbReference>
<dbReference type="InterPro" id="IPR050271">
    <property type="entry name" value="UDP-glycosyltransferase"/>
</dbReference>
<comment type="catalytic activity">
    <reaction evidence="5">
        <text>glucuronate acceptor + UDP-alpha-D-glucuronate = acceptor beta-D-glucuronoside + UDP + H(+)</text>
        <dbReference type="Rhea" id="RHEA:21032"/>
        <dbReference type="ChEBI" id="CHEBI:15378"/>
        <dbReference type="ChEBI" id="CHEBI:58052"/>
        <dbReference type="ChEBI" id="CHEBI:58223"/>
        <dbReference type="ChEBI" id="CHEBI:132367"/>
        <dbReference type="ChEBI" id="CHEBI:132368"/>
        <dbReference type="EC" id="2.4.1.17"/>
    </reaction>
</comment>
<dbReference type="PANTHER" id="PTHR48043:SF159">
    <property type="entry name" value="EG:EG0003.4 PROTEIN-RELATED"/>
    <property type="match status" value="1"/>
</dbReference>
<dbReference type="Proteomes" id="UP001152888">
    <property type="component" value="Unassembled WGS sequence"/>
</dbReference>
<comment type="similarity">
    <text evidence="1 4">Belongs to the UDP-glycosyltransferase family.</text>
</comment>
<sequence length="519" mass="60073">MHHQIIMKGVIYFLPVLWVSVNCARILGIFRVPFLSHQVVYQPIWKELSLKGHQITIVTTHPLNEPELTNLTEIDVSEAVSAALKTTSIPEIMSKDVPLHSKIHKLFQTHYKIAEAVLSHPRFIEIYNTTNVSYDLVLAEGTTSPILYAVAAKFKVPLVGINSFGAWTGLLSAMGTPHSTSLYSETWSTFRHPMTFSERLRNTLHYIWTRYYLNFEALPKCDQIARKYLGNDLPYIQDIQKNMSLLLQMTNPILYEPRPNVPTVISMEQMHIKPVKPLPKDIKQFLDKAKTGAVYFSLGSNVKSVDIPKKLRKMLIEAFAELPYKILWKFEDDYLPGRPKNVFIRKWMPQQDVLAHPNVRVFVTQCGLQSVEEAISRRVPMVGIPFIADQSRNVIRLSEEGAAIALDHRTVTKEEFKNAIIEVINNPKYRKNVRRLAEIWVDHPLPSLNRTIWWIEYVIRHKGTRHLRSPTVDVSWFKYLLIDVILVLLFCISLILFVLYKTLRFILTRIDIEKKLKQI</sequence>
<proteinExistence type="inferred from homology"/>
<dbReference type="OrthoDB" id="5835829at2759"/>
<keyword evidence="5" id="KW-0472">Membrane</keyword>
<feature type="transmembrane region" description="Helical" evidence="5">
    <location>
        <begin position="476"/>
        <end position="500"/>
    </location>
</feature>
<dbReference type="EC" id="2.4.1.17" evidence="5"/>
<comment type="subcellular location">
    <subcellularLocation>
        <location evidence="5">Membrane</location>
        <topology evidence="5">Single-pass membrane protein</topology>
    </subcellularLocation>
</comment>
<dbReference type="FunFam" id="3.40.50.2000:FF:000050">
    <property type="entry name" value="UDP-glucuronosyltransferase"/>
    <property type="match status" value="1"/>
</dbReference>
<evidence type="ECO:0000256" key="3">
    <source>
        <dbReference type="ARBA" id="ARBA00022679"/>
    </source>
</evidence>
<accession>A0A9P0LIM9</accession>
<dbReference type="Gene3D" id="3.40.50.2000">
    <property type="entry name" value="Glycogen Phosphorylase B"/>
    <property type="match status" value="2"/>
</dbReference>
<keyword evidence="5" id="KW-0812">Transmembrane</keyword>
<evidence type="ECO:0000256" key="1">
    <source>
        <dbReference type="ARBA" id="ARBA00009995"/>
    </source>
</evidence>
<evidence type="ECO:0000313" key="6">
    <source>
        <dbReference type="EMBL" id="CAH1993765.1"/>
    </source>
</evidence>
<dbReference type="SUPFAM" id="SSF53756">
    <property type="entry name" value="UDP-Glycosyltransferase/glycogen phosphorylase"/>
    <property type="match status" value="1"/>
</dbReference>
<dbReference type="PROSITE" id="PS00375">
    <property type="entry name" value="UDPGT"/>
    <property type="match status" value="1"/>
</dbReference>
<organism evidence="6 7">
    <name type="scientific">Acanthoscelides obtectus</name>
    <name type="common">Bean weevil</name>
    <name type="synonym">Bruchus obtectus</name>
    <dbReference type="NCBI Taxonomy" id="200917"/>
    <lineage>
        <taxon>Eukaryota</taxon>
        <taxon>Metazoa</taxon>
        <taxon>Ecdysozoa</taxon>
        <taxon>Arthropoda</taxon>
        <taxon>Hexapoda</taxon>
        <taxon>Insecta</taxon>
        <taxon>Pterygota</taxon>
        <taxon>Neoptera</taxon>
        <taxon>Endopterygota</taxon>
        <taxon>Coleoptera</taxon>
        <taxon>Polyphaga</taxon>
        <taxon>Cucujiformia</taxon>
        <taxon>Chrysomeloidea</taxon>
        <taxon>Chrysomelidae</taxon>
        <taxon>Bruchinae</taxon>
        <taxon>Bruchini</taxon>
        <taxon>Acanthoscelides</taxon>
    </lineage>
</organism>
<keyword evidence="3 4" id="KW-0808">Transferase</keyword>
<keyword evidence="5" id="KW-1133">Transmembrane helix</keyword>
<gene>
    <name evidence="6" type="ORF">ACAOBT_LOCUS21717</name>
</gene>
<comment type="caution">
    <text evidence="6">The sequence shown here is derived from an EMBL/GenBank/DDBJ whole genome shotgun (WGS) entry which is preliminary data.</text>
</comment>
<evidence type="ECO:0000256" key="5">
    <source>
        <dbReference type="RuleBase" id="RU362059"/>
    </source>
</evidence>
<dbReference type="Pfam" id="PF00201">
    <property type="entry name" value="UDPGT"/>
    <property type="match status" value="1"/>
</dbReference>
<dbReference type="PANTHER" id="PTHR48043">
    <property type="entry name" value="EG:EG0003.4 PROTEIN-RELATED"/>
    <property type="match status" value="1"/>
</dbReference>
<dbReference type="EMBL" id="CAKOFQ010007183">
    <property type="protein sequence ID" value="CAH1993765.1"/>
    <property type="molecule type" value="Genomic_DNA"/>
</dbReference>
<keyword evidence="7" id="KW-1185">Reference proteome</keyword>
<dbReference type="CDD" id="cd03784">
    <property type="entry name" value="GT1_Gtf-like"/>
    <property type="match status" value="1"/>
</dbReference>
<name>A0A9P0LIM9_ACAOB</name>